<dbReference type="RefSeq" id="WP_099384119.1">
    <property type="nucleotide sequence ID" value="NZ_PEBD01000010.1"/>
</dbReference>
<evidence type="ECO:0000259" key="3">
    <source>
        <dbReference type="Pfam" id="PF00496"/>
    </source>
</evidence>
<feature type="compositionally biased region" description="Low complexity" evidence="1">
    <location>
        <begin position="555"/>
        <end position="565"/>
    </location>
</feature>
<keyword evidence="2" id="KW-0732">Signal</keyword>
<dbReference type="AlphaFoldDB" id="A0A2G3PL42"/>
<name>A0A2G3PL42_WILMA</name>
<dbReference type="SUPFAM" id="SSF53850">
    <property type="entry name" value="Periplasmic binding protein-like II"/>
    <property type="match status" value="1"/>
</dbReference>
<proteinExistence type="predicted"/>
<accession>A0A2G3PL42</accession>
<comment type="caution">
    <text evidence="4">The sequence shown here is derived from an EMBL/GenBank/DDBJ whole genome shotgun (WGS) entry which is preliminary data.</text>
</comment>
<dbReference type="EMBL" id="PEBD01000010">
    <property type="protein sequence ID" value="PHV65802.1"/>
    <property type="molecule type" value="Genomic_DNA"/>
</dbReference>
<feature type="domain" description="Solute-binding protein family 5" evidence="3">
    <location>
        <begin position="111"/>
        <end position="389"/>
    </location>
</feature>
<dbReference type="InterPro" id="IPR039424">
    <property type="entry name" value="SBP_5"/>
</dbReference>
<dbReference type="CDD" id="cd08501">
    <property type="entry name" value="PBP2_Lpqw"/>
    <property type="match status" value="1"/>
</dbReference>
<evidence type="ECO:0000256" key="1">
    <source>
        <dbReference type="SAM" id="MobiDB-lite"/>
    </source>
</evidence>
<dbReference type="Pfam" id="PF00496">
    <property type="entry name" value="SBP_bac_5"/>
    <property type="match status" value="1"/>
</dbReference>
<dbReference type="InterPro" id="IPR000914">
    <property type="entry name" value="SBP_5_dom"/>
</dbReference>
<feature type="region of interest" description="Disordered" evidence="1">
    <location>
        <begin position="388"/>
        <end position="439"/>
    </location>
</feature>
<dbReference type="Proteomes" id="UP000225108">
    <property type="component" value="Unassembled WGS sequence"/>
</dbReference>
<evidence type="ECO:0000313" key="5">
    <source>
        <dbReference type="Proteomes" id="UP000225108"/>
    </source>
</evidence>
<dbReference type="PANTHER" id="PTHR30290">
    <property type="entry name" value="PERIPLASMIC BINDING COMPONENT OF ABC TRANSPORTER"/>
    <property type="match status" value="1"/>
</dbReference>
<feature type="chain" id="PRO_5013693453" evidence="2">
    <location>
        <begin position="38"/>
        <end position="658"/>
    </location>
</feature>
<feature type="compositionally biased region" description="Polar residues" evidence="1">
    <location>
        <begin position="418"/>
        <end position="432"/>
    </location>
</feature>
<dbReference type="Gene3D" id="3.90.76.10">
    <property type="entry name" value="Dipeptide-binding Protein, Domain 1"/>
    <property type="match status" value="1"/>
</dbReference>
<reference evidence="4 5" key="1">
    <citation type="submission" date="2017-10" db="EMBL/GenBank/DDBJ databases">
        <title>The draft genome sequence of Williamsia sp. BULT 1.1 isolated from the semi-arid grassland soils from South Africa.</title>
        <authorList>
            <person name="Kabwe M.H."/>
            <person name="Govender N."/>
            <person name="Mutseka Lunga P."/>
            <person name="Vikram S."/>
            <person name="Makhalanyane T.P."/>
        </authorList>
    </citation>
    <scope>NUCLEOTIDE SEQUENCE [LARGE SCALE GENOMIC DNA]</scope>
    <source>
        <strain evidence="4 5">BULT 1.1</strain>
    </source>
</reference>
<dbReference type="GO" id="GO:1904680">
    <property type="term" value="F:peptide transmembrane transporter activity"/>
    <property type="evidence" value="ECO:0007669"/>
    <property type="project" value="TreeGrafter"/>
</dbReference>
<feature type="compositionally biased region" description="Pro residues" evidence="1">
    <location>
        <begin position="544"/>
        <end position="554"/>
    </location>
</feature>
<feature type="signal peptide" evidence="2">
    <location>
        <begin position="1"/>
        <end position="37"/>
    </location>
</feature>
<feature type="compositionally biased region" description="Low complexity" evidence="1">
    <location>
        <begin position="530"/>
        <end position="543"/>
    </location>
</feature>
<evidence type="ECO:0000256" key="2">
    <source>
        <dbReference type="SAM" id="SignalP"/>
    </source>
</evidence>
<dbReference type="GO" id="GO:0015833">
    <property type="term" value="P:peptide transport"/>
    <property type="evidence" value="ECO:0007669"/>
    <property type="project" value="TreeGrafter"/>
</dbReference>
<protein>
    <submittedName>
        <fullName evidence="4">ABC transporter substrate-binding protein</fullName>
    </submittedName>
</protein>
<evidence type="ECO:0000313" key="4">
    <source>
        <dbReference type="EMBL" id="PHV65802.1"/>
    </source>
</evidence>
<gene>
    <name evidence="4" type="ORF">CSW57_19030</name>
</gene>
<dbReference type="Gene3D" id="3.10.105.10">
    <property type="entry name" value="Dipeptide-binding Protein, Domain 3"/>
    <property type="match status" value="1"/>
</dbReference>
<sequence>MTGDAAGQPRLDTKALTALRCLGLVAACLMLVTACVADPPPPVQQTNSVPPEPTEPSGQVLYVATDSIGIGFNPHLAADQSAVTTAVAAMTLPSSFRPVADGPRVGWVMDPALLTSAEVTGTAPFTITYRIHEDAQWSDGLPITAEDFIYLWQQMSRQPNVTAPAGYRLITDVRSGGGGKEVTATFAAPYPAWRELFNDLLPSHVLKGAPGGFQSGMDSGFPASGGPFTISGIDHSRDEVRMIRNDRFWLKPAIVDRLTLRRAGTISQVADSMRSGDTRVAAISGGPALGANLGSIGGVQTGKVAQSRTLGITVNTRTASMADLDLRRAVLGSIDTQLVTYAGADDTEVLPAMNSVYAPSDPGYYPVPRAVATPQQIDEWISAAGYRRGLAEPPPTPSDESIPSDAPGSTTTETTTTAPGSSDVSGTSTPQTPAGDLPRLPVGVQQVERDGEPLIVRVASVSGDPRTGAAAANIVDQLGRSGIRAETVSLSTADLYSSALTGRQVDIVVGWSRAGESPATALASNTECLSTEATTETSTSGEPAPSPSATPSPGPAESASSSSQAPEERTEPRYTSNVSGLCDPALQALSARAISADDPTEDLRGAQRLLDDQSVYLPVYQDVLTTAVSPLVTGAPVTGPVQTGIFGGSAGWQQQTGN</sequence>
<organism evidence="4 5">
    <name type="scientific">Williamsia marianensis</name>
    <dbReference type="NCBI Taxonomy" id="85044"/>
    <lineage>
        <taxon>Bacteria</taxon>
        <taxon>Bacillati</taxon>
        <taxon>Actinomycetota</taxon>
        <taxon>Actinomycetes</taxon>
        <taxon>Mycobacteriales</taxon>
        <taxon>Nocardiaceae</taxon>
        <taxon>Williamsia</taxon>
    </lineage>
</organism>
<dbReference type="PANTHER" id="PTHR30290:SF65">
    <property type="entry name" value="MONOACYL PHOSPHATIDYLINOSITOL TETRAMANNOSIDE-BINDING PROTEIN LPQW-RELATED"/>
    <property type="match status" value="1"/>
</dbReference>
<feature type="region of interest" description="Disordered" evidence="1">
    <location>
        <begin position="517"/>
        <end position="579"/>
    </location>
</feature>